<dbReference type="AlphaFoldDB" id="A0A6J4GZ81"/>
<gene>
    <name evidence="1" type="ORF">AVDCRST_MAG56-2353</name>
</gene>
<evidence type="ECO:0000313" key="1">
    <source>
        <dbReference type="EMBL" id="CAA9210806.1"/>
    </source>
</evidence>
<organism evidence="1">
    <name type="scientific">uncultured Cytophagales bacterium</name>
    <dbReference type="NCBI Taxonomy" id="158755"/>
    <lineage>
        <taxon>Bacteria</taxon>
        <taxon>Pseudomonadati</taxon>
        <taxon>Bacteroidota</taxon>
        <taxon>Sphingobacteriia</taxon>
        <taxon>Sphingobacteriales</taxon>
        <taxon>environmental samples</taxon>
    </lineage>
</organism>
<proteinExistence type="predicted"/>
<accession>A0A6J4GZ81</accession>
<protein>
    <submittedName>
        <fullName evidence="1">Uncharacterized protein</fullName>
    </submittedName>
</protein>
<dbReference type="EMBL" id="CADCTQ010000001">
    <property type="protein sequence ID" value="CAA9210806.1"/>
    <property type="molecule type" value="Genomic_DNA"/>
</dbReference>
<reference evidence="1" key="1">
    <citation type="submission" date="2020-02" db="EMBL/GenBank/DDBJ databases">
        <authorList>
            <person name="Meier V. D."/>
        </authorList>
    </citation>
    <scope>NUCLEOTIDE SEQUENCE</scope>
    <source>
        <strain evidence="1">AVDCRST_MAG56</strain>
    </source>
</reference>
<name>A0A6J4GZ81_9SPHI</name>
<sequence length="60" mass="7007">MAKEVRRAIRKRLWKNRGSSLTGLLQRCLAGCIQTPYLRSARYIIISKKGSRAKKMHFCR</sequence>